<reference evidence="1" key="2">
    <citation type="submission" date="2025-09" db="UniProtKB">
        <authorList>
            <consortium name="EnsemblPlants"/>
        </authorList>
    </citation>
    <scope>IDENTIFICATION</scope>
</reference>
<dbReference type="Proteomes" id="UP001732700">
    <property type="component" value="Chromosome 2A"/>
</dbReference>
<evidence type="ECO:0000313" key="1">
    <source>
        <dbReference type="EnsemblPlants" id="AVESA.00010b.r2.2AG0254250.1.CDS"/>
    </source>
</evidence>
<keyword evidence="2" id="KW-1185">Reference proteome</keyword>
<protein>
    <submittedName>
        <fullName evidence="1">Uncharacterized protein</fullName>
    </submittedName>
</protein>
<sequence length="340" mass="35826">MKGLGGQKVLLVHSSSNKPSGGGPGSPGMGRRRVWLVVFLALFACVSLASMLSSARDASSAVGGRRRASAVVAKVAASAAKKGRRGDAAAADAALGPGLPGYVFDALVQYAAVGGNTSGSMPAADVRAIAAALKRRGTPCNLLVFGLGGETPLWRALNHGGRTVFLDENQWYVSHLEGRHPGLEAYDVAYTTTVREFPDLLEAARAARAAECRPVQNLLFSDCRLAINDLPNHLYDVAWDVILVDGPRGYTASSPGRMSAIFTAGVLARARKEEGAATDVLVHDYEREVERACSREFLCEENRVKETSTRSLAHFVIRGGSAVRREAFCAGAGATATAAQ</sequence>
<dbReference type="EnsemblPlants" id="AVESA.00010b.r2.2AG0254250.1">
    <property type="protein sequence ID" value="AVESA.00010b.r2.2AG0254250.1.CDS"/>
    <property type="gene ID" value="AVESA.00010b.r2.2AG0254250"/>
</dbReference>
<name>A0ACD5UHU1_AVESA</name>
<organism evidence="1 2">
    <name type="scientific">Avena sativa</name>
    <name type="common">Oat</name>
    <dbReference type="NCBI Taxonomy" id="4498"/>
    <lineage>
        <taxon>Eukaryota</taxon>
        <taxon>Viridiplantae</taxon>
        <taxon>Streptophyta</taxon>
        <taxon>Embryophyta</taxon>
        <taxon>Tracheophyta</taxon>
        <taxon>Spermatophyta</taxon>
        <taxon>Magnoliopsida</taxon>
        <taxon>Liliopsida</taxon>
        <taxon>Poales</taxon>
        <taxon>Poaceae</taxon>
        <taxon>BOP clade</taxon>
        <taxon>Pooideae</taxon>
        <taxon>Poodae</taxon>
        <taxon>Poeae</taxon>
        <taxon>Poeae Chloroplast Group 1 (Aveneae type)</taxon>
        <taxon>Aveninae</taxon>
        <taxon>Avena</taxon>
    </lineage>
</organism>
<reference evidence="1" key="1">
    <citation type="submission" date="2021-05" db="EMBL/GenBank/DDBJ databases">
        <authorList>
            <person name="Scholz U."/>
            <person name="Mascher M."/>
            <person name="Fiebig A."/>
        </authorList>
    </citation>
    <scope>NUCLEOTIDE SEQUENCE [LARGE SCALE GENOMIC DNA]</scope>
</reference>
<evidence type="ECO:0000313" key="2">
    <source>
        <dbReference type="Proteomes" id="UP001732700"/>
    </source>
</evidence>
<accession>A0ACD5UHU1</accession>
<proteinExistence type="predicted"/>